<dbReference type="EMBL" id="BK014662">
    <property type="protein sequence ID" value="DAD66726.1"/>
    <property type="molecule type" value="Genomic_DNA"/>
</dbReference>
<organism evidence="1">
    <name type="scientific">Myoviridae sp. ctPuP5</name>
    <dbReference type="NCBI Taxonomy" id="2823543"/>
    <lineage>
        <taxon>Viruses</taxon>
        <taxon>Duplodnaviria</taxon>
        <taxon>Heunggongvirae</taxon>
        <taxon>Uroviricota</taxon>
        <taxon>Caudoviricetes</taxon>
    </lineage>
</organism>
<accession>A0A8S5L9Z6</accession>
<sequence length="199" mass="22542">MIDAGYEEIVDNLFKKEKELINKRQESNRELVKIISEMIEEQPELRFGQILCILGIYHNNIDLFNDESKRILDRVEVKLKNRIKMNTMIINGKRIQVEGNNVSINGNKIFVDGKEVNCEELKGEVTIKWEGDLANLECHNAKIKGNIQGDVDSHNIDITGNVGGNIDSHNVEMRGDVQGDVKGHNIDVSGNVYGQKKKI</sequence>
<protein>
    <submittedName>
        <fullName evidence="1">Bactofilin</fullName>
    </submittedName>
</protein>
<evidence type="ECO:0000313" key="1">
    <source>
        <dbReference type="EMBL" id="DAD66726.1"/>
    </source>
</evidence>
<name>A0A8S5L9Z6_9CAUD</name>
<reference evidence="1" key="1">
    <citation type="journal article" date="2021" name="Proc. Natl. Acad. Sci. U.S.A.">
        <title>A Catalog of Tens of Thousands of Viruses from Human Metagenomes Reveals Hidden Associations with Chronic Diseases.</title>
        <authorList>
            <person name="Tisza M.J."/>
            <person name="Buck C.B."/>
        </authorList>
    </citation>
    <scope>NUCLEOTIDE SEQUENCE</scope>
    <source>
        <strain evidence="1">CtPuP5</strain>
    </source>
</reference>
<proteinExistence type="predicted"/>